<comment type="caution">
    <text evidence="1">The sequence shown here is derived from an EMBL/GenBank/DDBJ whole genome shotgun (WGS) entry which is preliminary data.</text>
</comment>
<evidence type="ECO:0000313" key="2">
    <source>
        <dbReference type="Proteomes" id="UP000239263"/>
    </source>
</evidence>
<gene>
    <name evidence="1" type="ORF">BTO22_13435</name>
</gene>
<dbReference type="AlphaFoldDB" id="A0A2S7X3C7"/>
<dbReference type="RefSeq" id="WP_105055959.1">
    <property type="nucleotide sequence ID" value="NZ_CAWNRT010000002.1"/>
</dbReference>
<name>A0A2S7X3C7_9GAMM</name>
<accession>A0A2S7X3C7</accession>
<sequence>MEEYLKGLENGFFDLLKGASLTYQTCSISNMAQPCGFTSSQYSNAIFQKAYLLKYVHAYGLDYKNLYKKLENLSPTLNQGGALNILSIGCGGGIDLAAAKSVFNNANVIYVGVDAIYWDDRVGINEPGASYHNYGIDNIDDSVISSADIVIFPRSITDIAESSLINFAERLIKLNKNSFYILWAHVHSNTSANSQLNDGIDRINAMIKVIENSELLVELAEDSEPNVSENISYRNYNVKEACNNNCYYNNCNFIAVKNINDKGYHHIIKVMKSEQK</sequence>
<organism evidence="1 2">
    <name type="scientific">Aliivibrio sifiae</name>
    <dbReference type="NCBI Taxonomy" id="566293"/>
    <lineage>
        <taxon>Bacteria</taxon>
        <taxon>Pseudomonadati</taxon>
        <taxon>Pseudomonadota</taxon>
        <taxon>Gammaproteobacteria</taxon>
        <taxon>Vibrionales</taxon>
        <taxon>Vibrionaceae</taxon>
        <taxon>Aliivibrio</taxon>
    </lineage>
</organism>
<evidence type="ECO:0000313" key="1">
    <source>
        <dbReference type="EMBL" id="PQJ84519.1"/>
    </source>
</evidence>
<dbReference type="EMBL" id="MSCO01000002">
    <property type="protein sequence ID" value="PQJ84519.1"/>
    <property type="molecule type" value="Genomic_DNA"/>
</dbReference>
<dbReference type="Proteomes" id="UP000239263">
    <property type="component" value="Unassembled WGS sequence"/>
</dbReference>
<reference evidence="1 2" key="1">
    <citation type="submission" date="2016-12" db="EMBL/GenBank/DDBJ databases">
        <title>Diversity of luminous bacteria.</title>
        <authorList>
            <person name="Yoshizawa S."/>
            <person name="Kogure K."/>
        </authorList>
    </citation>
    <scope>NUCLEOTIDE SEQUENCE [LARGE SCALE GENOMIC DNA]</scope>
    <source>
        <strain evidence="1 2">ATCC 33715</strain>
    </source>
</reference>
<evidence type="ECO:0008006" key="3">
    <source>
        <dbReference type="Google" id="ProtNLM"/>
    </source>
</evidence>
<proteinExistence type="predicted"/>
<protein>
    <recommendedName>
        <fullName evidence="3">Methyltransferase domain-containing protein</fullName>
    </recommendedName>
</protein>
<dbReference type="OrthoDB" id="6629400at2"/>